<dbReference type="Pfam" id="PF07007">
    <property type="entry name" value="LprI"/>
    <property type="match status" value="1"/>
</dbReference>
<gene>
    <name evidence="3" type="ORF">HUE56_27420</name>
</gene>
<dbReference type="InterPro" id="IPR052755">
    <property type="entry name" value="Lysozyme_Inhibitor_LprI"/>
</dbReference>
<organism evidence="3 4">
    <name type="scientific">Azospirillum oryzae</name>
    <dbReference type="NCBI Taxonomy" id="286727"/>
    <lineage>
        <taxon>Bacteria</taxon>
        <taxon>Pseudomonadati</taxon>
        <taxon>Pseudomonadota</taxon>
        <taxon>Alphaproteobacteria</taxon>
        <taxon>Rhodospirillales</taxon>
        <taxon>Azospirillaceae</taxon>
        <taxon>Azospirillum</taxon>
    </lineage>
</organism>
<dbReference type="Proteomes" id="UP000509702">
    <property type="component" value="Plasmid unnamed6"/>
</dbReference>
<dbReference type="AlphaFoldDB" id="A0A6N1AQY3"/>
<feature type="chain" id="PRO_5028862877" evidence="1">
    <location>
        <begin position="25"/>
        <end position="316"/>
    </location>
</feature>
<dbReference type="RefSeq" id="WP_149200104.1">
    <property type="nucleotide sequence ID" value="NZ_BSOV01000024.1"/>
</dbReference>
<sequence>MARHFAAASACLPILLALAGPADAASFDCGKAGSAVEKSICSTPALDAADAAMGAGYEALLGDLAADEAGRSFARAGQRAWTLRRNRACGFDAKAGSNAGSGYDDPADCLQAETERRTRQLAALRADPALGARLRTRVLTEGRPGSSLHIKAERPEIADPAHPGVVAFNDTVRRFVDGEIRRFRESSADLPDRIEAELILTADSYVVTPALLSVQFRGEGVQGNGFRYAAALTVDLVRGDVPTPARMFGAESWLTVAIAACRRELAADPDLVPECDGPDLRDPRSWRFEPDRAVATLLLPGKELREIAIPFHPPTR</sequence>
<evidence type="ECO:0000313" key="4">
    <source>
        <dbReference type="Proteomes" id="UP000509702"/>
    </source>
</evidence>
<name>A0A6N1AQY3_9PROT</name>
<evidence type="ECO:0000313" key="3">
    <source>
        <dbReference type="EMBL" id="QKS54201.1"/>
    </source>
</evidence>
<dbReference type="GO" id="GO:0005576">
    <property type="term" value="C:extracellular region"/>
    <property type="evidence" value="ECO:0007669"/>
    <property type="project" value="TreeGrafter"/>
</dbReference>
<geneLocation type="plasmid" evidence="3 4">
    <name>unnamed6</name>
</geneLocation>
<accession>A0A6N1AQY3</accession>
<dbReference type="OrthoDB" id="7304002at2"/>
<dbReference type="KEGG" id="aoz:HUE56_27420"/>
<dbReference type="Gene3D" id="1.20.1270.180">
    <property type="match status" value="1"/>
</dbReference>
<feature type="domain" description="Lysozyme inhibitor LprI-like N-terminal" evidence="2">
    <location>
        <begin position="32"/>
        <end position="121"/>
    </location>
</feature>
<dbReference type="EMBL" id="CP054621">
    <property type="protein sequence ID" value="QKS54201.1"/>
    <property type="molecule type" value="Genomic_DNA"/>
</dbReference>
<reference evidence="3 4" key="1">
    <citation type="submission" date="2020-06" db="EMBL/GenBank/DDBJ databases">
        <title>Complete genome of Azosprillum oryzae KACC14407.</title>
        <authorList>
            <person name="Kim M."/>
            <person name="Park Y.-J."/>
            <person name="Shin J.-H."/>
        </authorList>
    </citation>
    <scope>NUCLEOTIDE SEQUENCE [LARGE SCALE GENOMIC DNA]</scope>
    <source>
        <strain evidence="3 4">KACC 14407</strain>
        <plasmid evidence="3 4">unnamed6</plasmid>
    </source>
</reference>
<dbReference type="PANTHER" id="PTHR37549">
    <property type="entry name" value="LIPOPROTEIN LPRI"/>
    <property type="match status" value="1"/>
</dbReference>
<feature type="signal peptide" evidence="1">
    <location>
        <begin position="1"/>
        <end position="24"/>
    </location>
</feature>
<evidence type="ECO:0000259" key="2">
    <source>
        <dbReference type="Pfam" id="PF07007"/>
    </source>
</evidence>
<keyword evidence="1" id="KW-0732">Signal</keyword>
<proteinExistence type="predicted"/>
<dbReference type="PANTHER" id="PTHR37549:SF1">
    <property type="entry name" value="LIPOPROTEIN LPRI"/>
    <property type="match status" value="1"/>
</dbReference>
<keyword evidence="3" id="KW-0614">Plasmid</keyword>
<protein>
    <submittedName>
        <fullName evidence="3">DUF1311 domain-containing protein</fullName>
    </submittedName>
</protein>
<dbReference type="InterPro" id="IPR009739">
    <property type="entry name" value="LprI-like_N"/>
</dbReference>
<evidence type="ECO:0000256" key="1">
    <source>
        <dbReference type="SAM" id="SignalP"/>
    </source>
</evidence>
<keyword evidence="4" id="KW-1185">Reference proteome</keyword>